<proteinExistence type="predicted"/>
<evidence type="ECO:0000259" key="2">
    <source>
        <dbReference type="Pfam" id="PF00326"/>
    </source>
</evidence>
<accession>A0A8I3AE99</accession>
<keyword evidence="1" id="KW-0732">Signal</keyword>
<gene>
    <name evidence="3" type="ORF">JVT61DRAFT_11669</name>
</gene>
<dbReference type="OrthoDB" id="449091at2759"/>
<keyword evidence="4" id="KW-1185">Reference proteome</keyword>
<dbReference type="InterPro" id="IPR001375">
    <property type="entry name" value="Peptidase_S9_cat"/>
</dbReference>
<dbReference type="EMBL" id="JAGFBS010000005">
    <property type="protein sequence ID" value="KAG6379221.1"/>
    <property type="molecule type" value="Genomic_DNA"/>
</dbReference>
<reference evidence="3" key="1">
    <citation type="submission" date="2021-03" db="EMBL/GenBank/DDBJ databases">
        <title>Evolutionary innovations through gain and loss of genes in the ectomycorrhizal Boletales.</title>
        <authorList>
            <person name="Wu G."/>
            <person name="Miyauchi S."/>
            <person name="Morin E."/>
            <person name="Yang Z.-L."/>
            <person name="Xu J."/>
            <person name="Martin F.M."/>
        </authorList>
    </citation>
    <scope>NUCLEOTIDE SEQUENCE</scope>
    <source>
        <strain evidence="3">BR01</strain>
    </source>
</reference>
<dbReference type="AlphaFoldDB" id="A0A8I3AE99"/>
<comment type="caution">
    <text evidence="3">The sequence shown here is derived from an EMBL/GenBank/DDBJ whole genome shotgun (WGS) entry which is preliminary data.</text>
</comment>
<dbReference type="SUPFAM" id="SSF53474">
    <property type="entry name" value="alpha/beta-Hydrolases"/>
    <property type="match status" value="1"/>
</dbReference>
<dbReference type="PANTHER" id="PTHR43037">
    <property type="entry name" value="UNNAMED PRODUCT-RELATED"/>
    <property type="match status" value="1"/>
</dbReference>
<dbReference type="GO" id="GO:0008236">
    <property type="term" value="F:serine-type peptidase activity"/>
    <property type="evidence" value="ECO:0007669"/>
    <property type="project" value="InterPro"/>
</dbReference>
<evidence type="ECO:0000313" key="4">
    <source>
        <dbReference type="Proteomes" id="UP000683000"/>
    </source>
</evidence>
<sequence>MSATSRGWRVELDREWDVLGPFPIHAREQHFLSPAYPLDLSLPIDTTKQYPTSLTHTASASWTHTTADPHGVIHVSHPSVPWDQIRATEGWAGLQHVNVLRGWLSVRPSGGAPKPPVLRTELLQGAFFTILPPPESPERETHVPEWYHGNIYSLERAPVQLVRLPVSHTSNEEARYEVIICAPYEIRLFGDPSAYSSPFPVLTLNFSVSLQFPCSTTPLLEADGIQPPTEDVPLQHALTHSVIPHIVDGTPFGDAVGIGVQCLDFERRTEGYWSVVRARLAPSSTPLPPSLSVALLDEMPVRIAPTQTRIIPLWLYISSGERIPADVEQLDVELTCAPLTPLCQPTMEQVSSCTHGNAQPVTQSTFVLRATLPLTHVPLWTQEKHVPIRASYFFAKSMPTGFLVKPPKAAFGDTLVPGQPDNIDTSKCRGNEPILALHGAGVDIFAQTFWPDSLLRQKYAWVVMPQGRTSWGLDWHGPSTADAFATVSALSRILSNSDSGRWAKWSFHTDTRVILTGHSNGGQGAWYMASRWPDRVCAVIPAAGYIKSQAYVSWCMSRFAHFVDPALRAVLDSSLTPDDNDLFLGNLVGKPVLALNGGADDNVPPWQTREQLGILKTWDLNADVTYYEDPGKPHWYPEILFNKRVQDFLNRVYFSSSSPRSLGKGSGTHGLTSQERKTTYFTLTVVVPAESGPLNGWQIHALMTPGLLARLRVTTTPDGQVSTQTMNISMFSFNVYVLRAACDDVKKAAMLEIDGDKILVDLDDSTGTIFFAKDTSNAGLHRKPPWKIHPRTELLGTTIQNLRTPRQRLQSILSTHAPLTLLVPSLAPSRELSAALRIAHALHLFHALDAHIISVSEVETTRVPRHEGNLVVIGCAETPLVQQWLERAGGTWTYVNGAWCLDTVPFERPSSAILFCQPHPFDSNGQGIALFLQSTDAAGLERAVRLFPIRTGVLSPDWLVVDGRADTIGAAGVQGAGVYGWTPPDAHNEHATGKWVWNERMSWLD</sequence>
<dbReference type="GO" id="GO:0006508">
    <property type="term" value="P:proteolysis"/>
    <property type="evidence" value="ECO:0007669"/>
    <property type="project" value="InterPro"/>
</dbReference>
<feature type="domain" description="Peptidase S9 prolyl oligopeptidase catalytic" evidence="2">
    <location>
        <begin position="507"/>
        <end position="637"/>
    </location>
</feature>
<name>A0A8I3AE99_9AGAM</name>
<protein>
    <recommendedName>
        <fullName evidence="2">Peptidase S9 prolyl oligopeptidase catalytic domain-containing protein</fullName>
    </recommendedName>
</protein>
<dbReference type="Proteomes" id="UP000683000">
    <property type="component" value="Unassembled WGS sequence"/>
</dbReference>
<dbReference type="InterPro" id="IPR050955">
    <property type="entry name" value="Plant_Biomass_Hydrol_Est"/>
</dbReference>
<dbReference type="Pfam" id="PF00326">
    <property type="entry name" value="Peptidase_S9"/>
    <property type="match status" value="1"/>
</dbReference>
<organism evidence="3 4">
    <name type="scientific">Boletus reticuloceps</name>
    <dbReference type="NCBI Taxonomy" id="495285"/>
    <lineage>
        <taxon>Eukaryota</taxon>
        <taxon>Fungi</taxon>
        <taxon>Dikarya</taxon>
        <taxon>Basidiomycota</taxon>
        <taxon>Agaricomycotina</taxon>
        <taxon>Agaricomycetes</taxon>
        <taxon>Agaricomycetidae</taxon>
        <taxon>Boletales</taxon>
        <taxon>Boletineae</taxon>
        <taxon>Boletaceae</taxon>
        <taxon>Boletoideae</taxon>
        <taxon>Boletus</taxon>
    </lineage>
</organism>
<evidence type="ECO:0000313" key="3">
    <source>
        <dbReference type="EMBL" id="KAG6379221.1"/>
    </source>
</evidence>
<dbReference type="PANTHER" id="PTHR43037:SF4">
    <property type="entry name" value="PEPTIDASE S9 PROLYL OLIGOPEPTIDASE CATALYTIC DOMAIN-CONTAINING PROTEIN"/>
    <property type="match status" value="1"/>
</dbReference>
<dbReference type="Gene3D" id="3.40.50.1820">
    <property type="entry name" value="alpha/beta hydrolase"/>
    <property type="match status" value="1"/>
</dbReference>
<dbReference type="InterPro" id="IPR029058">
    <property type="entry name" value="AB_hydrolase_fold"/>
</dbReference>
<evidence type="ECO:0000256" key="1">
    <source>
        <dbReference type="ARBA" id="ARBA00022729"/>
    </source>
</evidence>